<evidence type="ECO:0000259" key="1">
    <source>
        <dbReference type="Pfam" id="PF12680"/>
    </source>
</evidence>
<dbReference type="NCBIfam" id="TIGR02096">
    <property type="entry name" value="ketosteroid isomerase-related protein"/>
    <property type="match status" value="1"/>
</dbReference>
<protein>
    <submittedName>
        <fullName evidence="2">Isopropylmalate/homocitrate/citramalate synthase</fullName>
    </submittedName>
</protein>
<accession>A0A063Y7F4</accession>
<dbReference type="RefSeq" id="WP_036544426.1">
    <property type="nucleotide sequence ID" value="NZ_JMSZ01000016.1"/>
</dbReference>
<dbReference type="Proteomes" id="UP000027318">
    <property type="component" value="Unassembled WGS sequence"/>
</dbReference>
<comment type="caution">
    <text evidence="2">The sequence shown here is derived from an EMBL/GenBank/DDBJ whole genome shotgun (WGS) entry which is preliminary data.</text>
</comment>
<dbReference type="Pfam" id="PF12680">
    <property type="entry name" value="SnoaL_2"/>
    <property type="match status" value="1"/>
</dbReference>
<dbReference type="EMBL" id="JMSZ01000016">
    <property type="protein sequence ID" value="KDE40347.1"/>
    <property type="molecule type" value="Genomic_DNA"/>
</dbReference>
<dbReference type="InterPro" id="IPR011721">
    <property type="entry name" value="CHP02096"/>
</dbReference>
<evidence type="ECO:0000313" key="2">
    <source>
        <dbReference type="EMBL" id="KDE40347.1"/>
    </source>
</evidence>
<dbReference type="SUPFAM" id="SSF54427">
    <property type="entry name" value="NTF2-like"/>
    <property type="match status" value="1"/>
</dbReference>
<proteinExistence type="predicted"/>
<evidence type="ECO:0000313" key="3">
    <source>
        <dbReference type="Proteomes" id="UP000027318"/>
    </source>
</evidence>
<dbReference type="InterPro" id="IPR037401">
    <property type="entry name" value="SnoaL-like"/>
</dbReference>
<feature type="domain" description="SnoaL-like" evidence="1">
    <location>
        <begin position="10"/>
        <end position="119"/>
    </location>
</feature>
<dbReference type="OrthoDB" id="582835at2"/>
<dbReference type="Gene3D" id="3.10.450.50">
    <property type="match status" value="1"/>
</dbReference>
<dbReference type="InterPro" id="IPR032710">
    <property type="entry name" value="NTF2-like_dom_sf"/>
</dbReference>
<dbReference type="AlphaFoldDB" id="A0A063Y7F4"/>
<dbReference type="PATRIC" id="fig|267850.7.peg.933"/>
<gene>
    <name evidence="2" type="ORF">ADINL_0939</name>
</gene>
<keyword evidence="3" id="KW-1185">Reference proteome</keyword>
<dbReference type="STRING" id="267850.ADINL_0939"/>
<sequence>MRETTEALLTRYFEAFNAGDTDGMLALVADDLRHDVNQGETRLGKEAFTEFNAHMTACYKERLSDLVLMTDATGERASAEFIVHGEYLRTDEGLPEAKGQTYCLPAGTFFEVSQGKIQRITTYYNLSDWIVQVVGPDGDY</sequence>
<reference evidence="2 3" key="1">
    <citation type="journal article" date="2005" name="Int. J. Syst. Evol. Microbiol.">
        <title>Nitrincola lacisaponensis gen. nov., sp. nov., a novel alkaliphilic bacterium isolated from an alkaline, saline lake.</title>
        <authorList>
            <person name="Dimitriu P.A."/>
            <person name="Shukla S.K."/>
            <person name="Conradt J."/>
            <person name="Marquez M.C."/>
            <person name="Ventosa A."/>
            <person name="Maglia A."/>
            <person name="Peyton B.M."/>
            <person name="Pinkart H.C."/>
            <person name="Mormile M.R."/>
        </authorList>
    </citation>
    <scope>NUCLEOTIDE SEQUENCE [LARGE SCALE GENOMIC DNA]</scope>
    <source>
        <strain evidence="2 3">4CA</strain>
    </source>
</reference>
<name>A0A063Y7F4_9GAMM</name>
<organism evidence="2 3">
    <name type="scientific">Nitrincola lacisaponensis</name>
    <dbReference type="NCBI Taxonomy" id="267850"/>
    <lineage>
        <taxon>Bacteria</taxon>
        <taxon>Pseudomonadati</taxon>
        <taxon>Pseudomonadota</taxon>
        <taxon>Gammaproteobacteria</taxon>
        <taxon>Oceanospirillales</taxon>
        <taxon>Oceanospirillaceae</taxon>
        <taxon>Nitrincola</taxon>
    </lineage>
</organism>